<name>A0ABY5YBN8_9FLAO</name>
<gene>
    <name evidence="2" type="ORF">NYZ99_07460</name>
</gene>
<dbReference type="InterPro" id="IPR018490">
    <property type="entry name" value="cNMP-bd_dom_sf"/>
</dbReference>
<dbReference type="InterPro" id="IPR014710">
    <property type="entry name" value="RmlC-like_jellyroll"/>
</dbReference>
<dbReference type="CDD" id="cd00038">
    <property type="entry name" value="CAP_ED"/>
    <property type="match status" value="1"/>
</dbReference>
<keyword evidence="3" id="KW-1185">Reference proteome</keyword>
<proteinExistence type="predicted"/>
<dbReference type="EMBL" id="CP104205">
    <property type="protein sequence ID" value="UWX56124.1"/>
    <property type="molecule type" value="Genomic_DNA"/>
</dbReference>
<accession>A0ABY5YBN8</accession>
<protein>
    <submittedName>
        <fullName evidence="2">Cyclic nucleotide-binding domain-containing protein</fullName>
    </submittedName>
</protein>
<feature type="domain" description="Cyclic nucleotide-binding" evidence="1">
    <location>
        <begin position="56"/>
        <end position="136"/>
    </location>
</feature>
<dbReference type="SUPFAM" id="SSF51206">
    <property type="entry name" value="cAMP-binding domain-like"/>
    <property type="match status" value="1"/>
</dbReference>
<dbReference type="PROSITE" id="PS50042">
    <property type="entry name" value="CNMP_BINDING_3"/>
    <property type="match status" value="1"/>
</dbReference>
<dbReference type="RefSeq" id="WP_260574683.1">
    <property type="nucleotide sequence ID" value="NZ_CP104205.1"/>
</dbReference>
<reference evidence="2" key="1">
    <citation type="submission" date="2022-09" db="EMBL/GenBank/DDBJ databases">
        <title>Maribacter litopenaei sp. nov., isolated from the intestinal tract of the Pacific White Shrimp, Litopenaeus vannamei.</title>
        <authorList>
            <person name="Kim S.Y."/>
            <person name="Hwang C.Y."/>
        </authorList>
    </citation>
    <scope>NUCLEOTIDE SEQUENCE</scope>
    <source>
        <strain evidence="2">HL-LV01</strain>
    </source>
</reference>
<dbReference type="Pfam" id="PF00027">
    <property type="entry name" value="cNMP_binding"/>
    <property type="match status" value="1"/>
</dbReference>
<evidence type="ECO:0000313" key="2">
    <source>
        <dbReference type="EMBL" id="UWX56124.1"/>
    </source>
</evidence>
<dbReference type="Proteomes" id="UP001059209">
    <property type="component" value="Chromosome"/>
</dbReference>
<dbReference type="Gene3D" id="2.60.120.10">
    <property type="entry name" value="Jelly Rolls"/>
    <property type="match status" value="1"/>
</dbReference>
<organism evidence="2 3">
    <name type="scientific">Maribacter litopenaei</name>
    <dbReference type="NCBI Taxonomy" id="2976127"/>
    <lineage>
        <taxon>Bacteria</taxon>
        <taxon>Pseudomonadati</taxon>
        <taxon>Bacteroidota</taxon>
        <taxon>Flavobacteriia</taxon>
        <taxon>Flavobacteriales</taxon>
        <taxon>Flavobacteriaceae</taxon>
        <taxon>Maribacter</taxon>
    </lineage>
</organism>
<dbReference type="InterPro" id="IPR000595">
    <property type="entry name" value="cNMP-bd_dom"/>
</dbReference>
<sequence length="164" mass="19106">MKNLISERVADFLKNYPPFNIMEEKLLEDLSQQVSIIYKEKGSLVFSLNEEAHPHFYVVHKGAIELNNPNIKSIMDYCDEGDIFGLRPLIAKENYKLEARAYEESILYAIPIAIFKPITESNQRVSNFLTESFASNTRNPYNRDPKLRKNRHICKFKYSGQFGH</sequence>
<evidence type="ECO:0000313" key="3">
    <source>
        <dbReference type="Proteomes" id="UP001059209"/>
    </source>
</evidence>
<evidence type="ECO:0000259" key="1">
    <source>
        <dbReference type="PROSITE" id="PS50042"/>
    </source>
</evidence>